<evidence type="ECO:0000313" key="2">
    <source>
        <dbReference type="EMBL" id="QBH14575.1"/>
    </source>
</evidence>
<evidence type="ECO:0000256" key="1">
    <source>
        <dbReference type="SAM" id="MobiDB-lite"/>
    </source>
</evidence>
<dbReference type="Proteomes" id="UP000248798">
    <property type="component" value="Unassembled WGS sequence"/>
</dbReference>
<name>A0A328F9U2_9BACT</name>
<accession>A0A328F9U2</accession>
<proteinExistence type="predicted"/>
<evidence type="ECO:0000313" key="3">
    <source>
        <dbReference type="EMBL" id="RAM00172.1"/>
    </source>
</evidence>
<keyword evidence="5" id="KW-1185">Reference proteome</keyword>
<reference evidence="3 4" key="1">
    <citation type="submission" date="2018-06" db="EMBL/GenBank/DDBJ databases">
        <title>Complete Genome Sequence of Desulfobacter hydrogenophilus (DSM3380).</title>
        <authorList>
            <person name="Marietou A."/>
            <person name="Schreiber L."/>
            <person name="Marshall I."/>
            <person name="Jorgensen B."/>
        </authorList>
    </citation>
    <scope>NUCLEOTIDE SEQUENCE [LARGE SCALE GENOMIC DNA]</scope>
    <source>
        <strain evidence="3 4">DSM 3380</strain>
    </source>
</reference>
<protein>
    <submittedName>
        <fullName evidence="3">Uncharacterized protein</fullName>
    </submittedName>
</protein>
<reference evidence="2 5" key="2">
    <citation type="submission" date="2019-02" db="EMBL/GenBank/DDBJ databases">
        <title>Complete genome sequence of Desulfobacter hydrogenophilus AcRS1.</title>
        <authorList>
            <person name="Marietou A."/>
            <person name="Lund M.B."/>
            <person name="Marshall I.P.G."/>
            <person name="Schreiber L."/>
            <person name="Jorgensen B."/>
        </authorList>
    </citation>
    <scope>NUCLEOTIDE SEQUENCE [LARGE SCALE GENOMIC DNA]</scope>
    <source>
        <strain evidence="2 5">AcRS1</strain>
    </source>
</reference>
<organism evidence="3 4">
    <name type="scientific">Desulfobacter hydrogenophilus</name>
    <dbReference type="NCBI Taxonomy" id="2291"/>
    <lineage>
        <taxon>Bacteria</taxon>
        <taxon>Pseudomonadati</taxon>
        <taxon>Thermodesulfobacteriota</taxon>
        <taxon>Desulfobacteria</taxon>
        <taxon>Desulfobacterales</taxon>
        <taxon>Desulfobacteraceae</taxon>
        <taxon>Desulfobacter</taxon>
    </lineage>
</organism>
<dbReference type="AlphaFoldDB" id="A0A328F9U2"/>
<evidence type="ECO:0000313" key="5">
    <source>
        <dbReference type="Proteomes" id="UP000293902"/>
    </source>
</evidence>
<dbReference type="OrthoDB" id="8759680at2"/>
<gene>
    <name evidence="3" type="ORF">DO021_20475</name>
    <name evidence="2" type="ORF">EYB58_17570</name>
</gene>
<dbReference type="EMBL" id="QLNI01000060">
    <property type="protein sequence ID" value="RAM00172.1"/>
    <property type="molecule type" value="Genomic_DNA"/>
</dbReference>
<feature type="region of interest" description="Disordered" evidence="1">
    <location>
        <begin position="1"/>
        <end position="37"/>
    </location>
</feature>
<dbReference type="Proteomes" id="UP000293902">
    <property type="component" value="Chromosome"/>
</dbReference>
<sequence length="201" mass="22433">MVRPKKTTQTSEKEESKSMIQEEETESAKTASAEKTGETEPVIRILYHGECPKLTPRGMGNIKYELGINDENDEAYIRIAGNASSGAFNTKWVGVNEIRERLEKLAEETFRAIILQELYKSQSSNNHGFLGAILKAEGVLVGVEKPPSMLQMGEWTGLLKKIESLKREGVSLTDHIAVAAKERAEKRAEDLLKRKSVKTDK</sequence>
<dbReference type="EMBL" id="CP036313">
    <property type="protein sequence ID" value="QBH14575.1"/>
    <property type="molecule type" value="Genomic_DNA"/>
</dbReference>
<dbReference type="RefSeq" id="WP_111960136.1">
    <property type="nucleotide sequence ID" value="NZ_CP036313.1"/>
</dbReference>
<evidence type="ECO:0000313" key="4">
    <source>
        <dbReference type="Proteomes" id="UP000248798"/>
    </source>
</evidence>